<dbReference type="Gene3D" id="3.30.2310.20">
    <property type="entry name" value="RelE-like"/>
    <property type="match status" value="1"/>
</dbReference>
<evidence type="ECO:0000313" key="2">
    <source>
        <dbReference type="EMBL" id="VFK13036.1"/>
    </source>
</evidence>
<proteinExistence type="predicted"/>
<protein>
    <submittedName>
        <fullName evidence="2">ParE toxin of type II toxin-antitoxin system, parDE</fullName>
    </submittedName>
</protein>
<dbReference type="EMBL" id="CAADFN010000002">
    <property type="protein sequence ID" value="VFK13036.1"/>
    <property type="molecule type" value="Genomic_DNA"/>
</dbReference>
<evidence type="ECO:0000256" key="1">
    <source>
        <dbReference type="ARBA" id="ARBA00022649"/>
    </source>
</evidence>
<dbReference type="AlphaFoldDB" id="A0A450W7L5"/>
<keyword evidence="1" id="KW-1277">Toxin-antitoxin system</keyword>
<dbReference type="InterPro" id="IPR035093">
    <property type="entry name" value="RelE/ParE_toxin_dom_sf"/>
</dbReference>
<gene>
    <name evidence="2" type="ORF">BECKLFY1418C_GA0070996_100238</name>
</gene>
<accession>A0A450W7L5</accession>
<reference evidence="2" key="1">
    <citation type="submission" date="2019-02" db="EMBL/GenBank/DDBJ databases">
        <authorList>
            <person name="Gruber-Vodicka R. H."/>
            <person name="Seah K. B. B."/>
        </authorList>
    </citation>
    <scope>NUCLEOTIDE SEQUENCE</scope>
    <source>
        <strain evidence="2">BECK_BY7</strain>
    </source>
</reference>
<organism evidence="2">
    <name type="scientific">Candidatus Kentrum sp. LFY</name>
    <dbReference type="NCBI Taxonomy" id="2126342"/>
    <lineage>
        <taxon>Bacteria</taxon>
        <taxon>Pseudomonadati</taxon>
        <taxon>Pseudomonadota</taxon>
        <taxon>Gammaproteobacteria</taxon>
        <taxon>Candidatus Kentrum</taxon>
    </lineage>
</organism>
<dbReference type="Pfam" id="PF05016">
    <property type="entry name" value="ParE_toxin"/>
    <property type="match status" value="1"/>
</dbReference>
<sequence length="47" mass="5651">MLTKIKPRVSGYRLVYRVHDDEIAIYVLSVGRREKREAYEKARTRVK</sequence>
<dbReference type="SUPFAM" id="SSF143011">
    <property type="entry name" value="RelE-like"/>
    <property type="match status" value="1"/>
</dbReference>
<dbReference type="InterPro" id="IPR007712">
    <property type="entry name" value="RelE/ParE_toxin"/>
</dbReference>
<name>A0A450W7L5_9GAMM</name>